<keyword evidence="3" id="KW-1185">Reference proteome</keyword>
<evidence type="ECO:0000313" key="2">
    <source>
        <dbReference type="EMBL" id="KAH8037961.1"/>
    </source>
</evidence>
<evidence type="ECO:0000313" key="3">
    <source>
        <dbReference type="Proteomes" id="UP000821866"/>
    </source>
</evidence>
<dbReference type="EMBL" id="JABSTU010000002">
    <property type="protein sequence ID" value="KAH8037961.1"/>
    <property type="molecule type" value="Genomic_DNA"/>
</dbReference>
<accession>A0A9J6EUF1</accession>
<reference evidence="2" key="1">
    <citation type="journal article" date="2020" name="Cell">
        <title>Large-Scale Comparative Analyses of Tick Genomes Elucidate Their Genetic Diversity and Vector Capacities.</title>
        <authorList>
            <consortium name="Tick Genome and Microbiome Consortium (TIGMIC)"/>
            <person name="Jia N."/>
            <person name="Wang J."/>
            <person name="Shi W."/>
            <person name="Du L."/>
            <person name="Sun Y."/>
            <person name="Zhan W."/>
            <person name="Jiang J.F."/>
            <person name="Wang Q."/>
            <person name="Zhang B."/>
            <person name="Ji P."/>
            <person name="Bell-Sakyi L."/>
            <person name="Cui X.M."/>
            <person name="Yuan T.T."/>
            <person name="Jiang B.G."/>
            <person name="Yang W.F."/>
            <person name="Lam T.T."/>
            <person name="Chang Q.C."/>
            <person name="Ding S.J."/>
            <person name="Wang X.J."/>
            <person name="Zhu J.G."/>
            <person name="Ruan X.D."/>
            <person name="Zhao L."/>
            <person name="Wei J.T."/>
            <person name="Ye R.Z."/>
            <person name="Que T.C."/>
            <person name="Du C.H."/>
            <person name="Zhou Y.H."/>
            <person name="Cheng J.X."/>
            <person name="Dai P.F."/>
            <person name="Guo W.B."/>
            <person name="Han X.H."/>
            <person name="Huang E.J."/>
            <person name="Li L.F."/>
            <person name="Wei W."/>
            <person name="Gao Y.C."/>
            <person name="Liu J.Z."/>
            <person name="Shao H.Z."/>
            <person name="Wang X."/>
            <person name="Wang C.C."/>
            <person name="Yang T.C."/>
            <person name="Huo Q.B."/>
            <person name="Li W."/>
            <person name="Chen H.Y."/>
            <person name="Chen S.E."/>
            <person name="Zhou L.G."/>
            <person name="Ni X.B."/>
            <person name="Tian J.H."/>
            <person name="Sheng Y."/>
            <person name="Liu T."/>
            <person name="Pan Y.S."/>
            <person name="Xia L.Y."/>
            <person name="Li J."/>
            <person name="Zhao F."/>
            <person name="Cao W.C."/>
        </authorList>
    </citation>
    <scope>NUCLEOTIDE SEQUENCE</scope>
    <source>
        <strain evidence="2">Rmic-2018</strain>
    </source>
</reference>
<evidence type="ECO:0000256" key="1">
    <source>
        <dbReference type="SAM" id="MobiDB-lite"/>
    </source>
</evidence>
<organism evidence="2 3">
    <name type="scientific">Rhipicephalus microplus</name>
    <name type="common">Cattle tick</name>
    <name type="synonym">Boophilus microplus</name>
    <dbReference type="NCBI Taxonomy" id="6941"/>
    <lineage>
        <taxon>Eukaryota</taxon>
        <taxon>Metazoa</taxon>
        <taxon>Ecdysozoa</taxon>
        <taxon>Arthropoda</taxon>
        <taxon>Chelicerata</taxon>
        <taxon>Arachnida</taxon>
        <taxon>Acari</taxon>
        <taxon>Parasitiformes</taxon>
        <taxon>Ixodida</taxon>
        <taxon>Ixodoidea</taxon>
        <taxon>Ixodidae</taxon>
        <taxon>Rhipicephalinae</taxon>
        <taxon>Rhipicephalus</taxon>
        <taxon>Boophilus</taxon>
    </lineage>
</organism>
<feature type="region of interest" description="Disordered" evidence="1">
    <location>
        <begin position="1"/>
        <end position="22"/>
    </location>
</feature>
<reference evidence="2" key="2">
    <citation type="submission" date="2021-09" db="EMBL/GenBank/DDBJ databases">
        <authorList>
            <person name="Jia N."/>
            <person name="Wang J."/>
            <person name="Shi W."/>
            <person name="Du L."/>
            <person name="Sun Y."/>
            <person name="Zhan W."/>
            <person name="Jiang J."/>
            <person name="Wang Q."/>
            <person name="Zhang B."/>
            <person name="Ji P."/>
            <person name="Sakyi L.B."/>
            <person name="Cui X."/>
            <person name="Yuan T."/>
            <person name="Jiang B."/>
            <person name="Yang W."/>
            <person name="Lam T.T.-Y."/>
            <person name="Chang Q."/>
            <person name="Ding S."/>
            <person name="Wang X."/>
            <person name="Zhu J."/>
            <person name="Ruan X."/>
            <person name="Zhao L."/>
            <person name="Wei J."/>
            <person name="Que T."/>
            <person name="Du C."/>
            <person name="Cheng J."/>
            <person name="Dai P."/>
            <person name="Han X."/>
            <person name="Huang E."/>
            <person name="Gao Y."/>
            <person name="Liu J."/>
            <person name="Shao H."/>
            <person name="Ye R."/>
            <person name="Li L."/>
            <person name="Wei W."/>
            <person name="Wang X."/>
            <person name="Wang C."/>
            <person name="Huo Q."/>
            <person name="Li W."/>
            <person name="Guo W."/>
            <person name="Chen H."/>
            <person name="Chen S."/>
            <person name="Zhou L."/>
            <person name="Zhou L."/>
            <person name="Ni X."/>
            <person name="Tian J."/>
            <person name="Zhou Y."/>
            <person name="Sheng Y."/>
            <person name="Liu T."/>
            <person name="Pan Y."/>
            <person name="Xia L."/>
            <person name="Li J."/>
            <person name="Zhao F."/>
            <person name="Cao W."/>
        </authorList>
    </citation>
    <scope>NUCLEOTIDE SEQUENCE</scope>
    <source>
        <strain evidence="2">Rmic-2018</strain>
        <tissue evidence="2">Larvae</tissue>
    </source>
</reference>
<dbReference type="Proteomes" id="UP000821866">
    <property type="component" value="Chromosome 10"/>
</dbReference>
<comment type="caution">
    <text evidence="2">The sequence shown here is derived from an EMBL/GenBank/DDBJ whole genome shotgun (WGS) entry which is preliminary data.</text>
</comment>
<proteinExistence type="predicted"/>
<dbReference type="AlphaFoldDB" id="A0A9J6EUF1"/>
<name>A0A9J6EUF1_RHIMP</name>
<sequence length="195" mass="21429">MKPRGSMAAAQPPARKTGSTPAACVESPQQLVTWKPTHTSRIRSDELVIVLKPKITINLHAAFGLGGIDTAEQRFPGSITNSGISKWLVWDQNFVVVRVKTETLASKLIGDITQTIGHRRAPFQEHLKSAGETCNGVITVADNETSESLRRMLEWIDGEILYVRKLGTSNVAVVTFKGRCVPRLIHCCCENVPVR</sequence>
<protein>
    <submittedName>
        <fullName evidence="2">Uncharacterized protein</fullName>
    </submittedName>
</protein>
<gene>
    <name evidence="2" type="ORF">HPB51_019925</name>
</gene>